<sequence>MSDDTKLKPPVVAKPQDDHVTDLPLGAAKAGDGPVTPQDDHVTGEPSLAMKDDHVTDVPAFVMKDDHVTTEKPF</sequence>
<dbReference type="AlphaFoldDB" id="A0A918TYN9"/>
<feature type="region of interest" description="Disordered" evidence="1">
    <location>
        <begin position="1"/>
        <end position="49"/>
    </location>
</feature>
<dbReference type="RefSeq" id="WP_190111936.1">
    <property type="nucleotide sequence ID" value="NZ_BMVB01000019.1"/>
</dbReference>
<dbReference type="Proteomes" id="UP000646244">
    <property type="component" value="Unassembled WGS sequence"/>
</dbReference>
<gene>
    <name evidence="2" type="ORF">GCM10010507_47960</name>
</gene>
<accession>A0A918TYN9</accession>
<name>A0A918TYN9_STRCJ</name>
<evidence type="ECO:0000313" key="2">
    <source>
        <dbReference type="EMBL" id="GHC64865.1"/>
    </source>
</evidence>
<evidence type="ECO:0000256" key="1">
    <source>
        <dbReference type="SAM" id="MobiDB-lite"/>
    </source>
</evidence>
<reference evidence="2" key="2">
    <citation type="submission" date="2020-09" db="EMBL/GenBank/DDBJ databases">
        <authorList>
            <person name="Sun Q."/>
            <person name="Ohkuma M."/>
        </authorList>
    </citation>
    <scope>NUCLEOTIDE SEQUENCE</scope>
    <source>
        <strain evidence="2">JCM 4633</strain>
    </source>
</reference>
<evidence type="ECO:0000313" key="3">
    <source>
        <dbReference type="Proteomes" id="UP000646244"/>
    </source>
</evidence>
<protein>
    <submittedName>
        <fullName evidence="2">Uncharacterized protein</fullName>
    </submittedName>
</protein>
<proteinExistence type="predicted"/>
<comment type="caution">
    <text evidence="2">The sequence shown here is derived from an EMBL/GenBank/DDBJ whole genome shotgun (WGS) entry which is preliminary data.</text>
</comment>
<organism evidence="2 3">
    <name type="scientific">Streptomyces cinnamoneus</name>
    <name type="common">Streptoverticillium cinnamoneum</name>
    <dbReference type="NCBI Taxonomy" id="53446"/>
    <lineage>
        <taxon>Bacteria</taxon>
        <taxon>Bacillati</taxon>
        <taxon>Actinomycetota</taxon>
        <taxon>Actinomycetes</taxon>
        <taxon>Kitasatosporales</taxon>
        <taxon>Streptomycetaceae</taxon>
        <taxon>Streptomyces</taxon>
        <taxon>Streptomyces cinnamoneus group</taxon>
    </lineage>
</organism>
<dbReference type="EMBL" id="BMVB01000019">
    <property type="protein sequence ID" value="GHC64865.1"/>
    <property type="molecule type" value="Genomic_DNA"/>
</dbReference>
<reference evidence="2" key="1">
    <citation type="journal article" date="2014" name="Int. J. Syst. Evol. Microbiol.">
        <title>Complete genome sequence of Corynebacterium casei LMG S-19264T (=DSM 44701T), isolated from a smear-ripened cheese.</title>
        <authorList>
            <consortium name="US DOE Joint Genome Institute (JGI-PGF)"/>
            <person name="Walter F."/>
            <person name="Albersmeier A."/>
            <person name="Kalinowski J."/>
            <person name="Ruckert C."/>
        </authorList>
    </citation>
    <scope>NUCLEOTIDE SEQUENCE</scope>
    <source>
        <strain evidence="2">JCM 4633</strain>
    </source>
</reference>